<dbReference type="Pfam" id="PF13424">
    <property type="entry name" value="TPR_12"/>
    <property type="match status" value="1"/>
</dbReference>
<evidence type="ECO:0000256" key="4">
    <source>
        <dbReference type="SAM" id="MobiDB-lite"/>
    </source>
</evidence>
<dbReference type="Proteomes" id="UP001501251">
    <property type="component" value="Unassembled WGS sequence"/>
</dbReference>
<proteinExistence type="inferred from homology"/>
<evidence type="ECO:0000256" key="3">
    <source>
        <dbReference type="PROSITE-ProRule" id="PRU01091"/>
    </source>
</evidence>
<evidence type="ECO:0000259" key="5">
    <source>
        <dbReference type="PROSITE" id="PS51755"/>
    </source>
</evidence>
<reference evidence="7" key="1">
    <citation type="journal article" date="2019" name="Int. J. Syst. Evol. Microbiol.">
        <title>The Global Catalogue of Microorganisms (GCM) 10K type strain sequencing project: providing services to taxonomists for standard genome sequencing and annotation.</title>
        <authorList>
            <consortium name="The Broad Institute Genomics Platform"/>
            <consortium name="The Broad Institute Genome Sequencing Center for Infectious Disease"/>
            <person name="Wu L."/>
            <person name="Ma J."/>
        </authorList>
    </citation>
    <scope>NUCLEOTIDE SEQUENCE [LARGE SCALE GENOMIC DNA]</scope>
    <source>
        <strain evidence="7">JCM 17388</strain>
    </source>
</reference>
<evidence type="ECO:0000313" key="7">
    <source>
        <dbReference type="Proteomes" id="UP001501251"/>
    </source>
</evidence>
<feature type="region of interest" description="Disordered" evidence="4">
    <location>
        <begin position="695"/>
        <end position="749"/>
    </location>
</feature>
<organism evidence="6 7">
    <name type="scientific">Streptosporangium oxazolinicum</name>
    <dbReference type="NCBI Taxonomy" id="909287"/>
    <lineage>
        <taxon>Bacteria</taxon>
        <taxon>Bacillati</taxon>
        <taxon>Actinomycetota</taxon>
        <taxon>Actinomycetes</taxon>
        <taxon>Streptosporangiales</taxon>
        <taxon>Streptosporangiaceae</taxon>
        <taxon>Streptosporangium</taxon>
    </lineage>
</organism>
<dbReference type="SMART" id="SM00028">
    <property type="entry name" value="TPR"/>
    <property type="match status" value="3"/>
</dbReference>
<dbReference type="Pfam" id="PF03704">
    <property type="entry name" value="BTAD"/>
    <property type="match status" value="1"/>
</dbReference>
<feature type="domain" description="OmpR/PhoB-type" evidence="5">
    <location>
        <begin position="1"/>
        <end position="91"/>
    </location>
</feature>
<dbReference type="InterPro" id="IPR019734">
    <property type="entry name" value="TPR_rpt"/>
</dbReference>
<dbReference type="InterPro" id="IPR001867">
    <property type="entry name" value="OmpR/PhoB-type_DNA-bd"/>
</dbReference>
<dbReference type="InterPro" id="IPR027417">
    <property type="entry name" value="P-loop_NTPase"/>
</dbReference>
<gene>
    <name evidence="6" type="ORF">GCM10022252_68900</name>
</gene>
<dbReference type="InterPro" id="IPR011990">
    <property type="entry name" value="TPR-like_helical_dom_sf"/>
</dbReference>
<dbReference type="PANTHER" id="PTHR47691:SF3">
    <property type="entry name" value="HTH-TYPE TRANSCRIPTIONAL REGULATOR RV0890C-RELATED"/>
    <property type="match status" value="1"/>
</dbReference>
<dbReference type="InterPro" id="IPR005158">
    <property type="entry name" value="BTAD"/>
</dbReference>
<accession>A0ABP8BH03</accession>
<dbReference type="InterPro" id="IPR016032">
    <property type="entry name" value="Sig_transdc_resp-reg_C-effctor"/>
</dbReference>
<dbReference type="PANTHER" id="PTHR47691">
    <property type="entry name" value="REGULATOR-RELATED"/>
    <property type="match status" value="1"/>
</dbReference>
<evidence type="ECO:0000256" key="1">
    <source>
        <dbReference type="ARBA" id="ARBA00005820"/>
    </source>
</evidence>
<dbReference type="EMBL" id="BAABAQ010000016">
    <property type="protein sequence ID" value="GAA4206574.1"/>
    <property type="molecule type" value="Genomic_DNA"/>
</dbReference>
<keyword evidence="2 3" id="KW-0238">DNA-binding</keyword>
<dbReference type="Pfam" id="PF25872">
    <property type="entry name" value="HTH_77"/>
    <property type="match status" value="1"/>
</dbReference>
<evidence type="ECO:0000313" key="6">
    <source>
        <dbReference type="EMBL" id="GAA4206574.1"/>
    </source>
</evidence>
<keyword evidence="7" id="KW-1185">Reference proteome</keyword>
<dbReference type="SUPFAM" id="SSF48452">
    <property type="entry name" value="TPR-like"/>
    <property type="match status" value="2"/>
</dbReference>
<dbReference type="InterPro" id="IPR058852">
    <property type="entry name" value="HTH_77"/>
</dbReference>
<dbReference type="SUPFAM" id="SSF52540">
    <property type="entry name" value="P-loop containing nucleoside triphosphate hydrolases"/>
    <property type="match status" value="1"/>
</dbReference>
<comment type="similarity">
    <text evidence="1">Belongs to the AfsR/DnrI/RedD regulatory family.</text>
</comment>
<comment type="caution">
    <text evidence="6">The sequence shown here is derived from an EMBL/GenBank/DDBJ whole genome shotgun (WGS) entry which is preliminary data.</text>
</comment>
<feature type="DNA-binding region" description="OmpR/PhoB-type" evidence="3">
    <location>
        <begin position="1"/>
        <end position="91"/>
    </location>
</feature>
<dbReference type="Gene3D" id="1.25.40.10">
    <property type="entry name" value="Tetratricopeptide repeat domain"/>
    <property type="match status" value="2"/>
</dbReference>
<feature type="compositionally biased region" description="Low complexity" evidence="4">
    <location>
        <begin position="723"/>
        <end position="749"/>
    </location>
</feature>
<dbReference type="PRINTS" id="PR00364">
    <property type="entry name" value="DISEASERSIST"/>
</dbReference>
<dbReference type="SUPFAM" id="SSF46894">
    <property type="entry name" value="C-terminal effector domain of the bipartite response regulators"/>
    <property type="match status" value="1"/>
</dbReference>
<sequence>MRFDILGPTRVRLDGGRAVTVGGQGMRALLVMLLLDAGRVVTVERLIGGLYGDDPPANAANALQSQVSRLRRALGAQEVIEFHPAGYRLVAGADAVDAHRFEGLAAEGRRALASGEHDRAVELLGEALSLWRGPALADVGESPFAQAPSARLERLRLDCVEDRVQAELELGRHRELVAELQELTAAHPFRERLYGQLMRALYGSGRQAEALEVYEGARRVLGDEFGVDPSAELAAVHLAVLRADPALTGAPAVPAAPAAPVRSGLWAPLTSFVGREGEMSRLRALLGEARLVTLVGPGGAGKTRLAGEVAAGERGDVCFVELAPVLGGGEAAQAVLGALGVRDAGLLPGSGRPAPTPLARLVAVLADRPVLLVLDNCEHLVAEVAELADRLLAACPGLRVLVTSREALGITGEVLHPVAPLPVPRAGTGARDALAYPAVRLFADRAAAVRPGFRVEDANVERVLGICRALDGLPLALELAAARLRSLPVAEVASRLGDRFRLLSRGSRTALPRHQTLRAVVAWSWDLLDDDERSLAGRLTVFVGGATLEAAARVCGLREEEAVDLLSSLAEKSLVERVGERYRMLETIRAYCAERLAETGETEARRDAHASYYADLAATADSHLRGAGQLEWLRRLDEEHDDLHAALRWAVDTGRTARGLRLLAGLAMYWWLRGRRSEGAGLAVDLLAAIGSLPAEGPAEGPTEEAAEGPTERAEGSAGGSAEGSAEGPAEGAVRSVPAGWAPGSASAGSVTGVVRAGGPLEGMGEEYAICVLVASSGESRSPRHLALLETIVQVIPPIDRPYRWPFLAMLWPMFTGPPTSPSGSKPPPVPAAAEPWLLGLSHFGHGYFHMHGGDTALAERFFEEALELFRSIGERWGSTLTLAELARLADLRQDRAASRALAGEALRLAEELGSDEDIAELVCHEAAMTVRDGDLATAHAEYLRAADHARRAGTPDVMAKVHRGLAEIARLRGDLAEALTLARRALELCTQEWYTSEETRLRIAVDLGRITASSGDGAGARAWYRRALEPALQRYLPVVGSAIESLAEVALLEGDARGAARLLGAAVALGGTAATPGAEVTAAVRARIGDAAYEEEWRAGTRMSRDEVLATLDT</sequence>
<name>A0ABP8BH03_9ACTN</name>
<protein>
    <recommendedName>
        <fullName evidence="5">OmpR/PhoB-type domain-containing protein</fullName>
    </recommendedName>
</protein>
<dbReference type="Gene3D" id="3.40.50.300">
    <property type="entry name" value="P-loop containing nucleotide triphosphate hydrolases"/>
    <property type="match status" value="1"/>
</dbReference>
<dbReference type="Gene3D" id="1.10.10.10">
    <property type="entry name" value="Winged helix-like DNA-binding domain superfamily/Winged helix DNA-binding domain"/>
    <property type="match status" value="1"/>
</dbReference>
<dbReference type="PROSITE" id="PS51755">
    <property type="entry name" value="OMPR_PHOB"/>
    <property type="match status" value="1"/>
</dbReference>
<dbReference type="InterPro" id="IPR036388">
    <property type="entry name" value="WH-like_DNA-bd_sf"/>
</dbReference>
<dbReference type="CDD" id="cd15831">
    <property type="entry name" value="BTAD"/>
    <property type="match status" value="1"/>
</dbReference>
<evidence type="ECO:0000256" key="2">
    <source>
        <dbReference type="ARBA" id="ARBA00023125"/>
    </source>
</evidence>
<dbReference type="SMART" id="SM00862">
    <property type="entry name" value="Trans_reg_C"/>
    <property type="match status" value="1"/>
</dbReference>
<dbReference type="Pfam" id="PF00486">
    <property type="entry name" value="Trans_reg_C"/>
    <property type="match status" value="1"/>
</dbReference>
<dbReference type="RefSeq" id="WP_344922400.1">
    <property type="nucleotide sequence ID" value="NZ_BAABAQ010000016.1"/>
</dbReference>
<dbReference type="SMART" id="SM01043">
    <property type="entry name" value="BTAD"/>
    <property type="match status" value="1"/>
</dbReference>